<accession>A0A1G4EZ89</accession>
<dbReference type="EMBL" id="FMAK01000072">
    <property type="protein sequence ID" value="SCB71516.1"/>
    <property type="molecule type" value="Genomic_DNA"/>
</dbReference>
<proteinExistence type="predicted"/>
<evidence type="ECO:0000313" key="1">
    <source>
        <dbReference type="EMBL" id="SCB71516.1"/>
    </source>
</evidence>
<evidence type="ECO:0000313" key="2">
    <source>
        <dbReference type="Proteomes" id="UP000195696"/>
    </source>
</evidence>
<sequence length="20" mass="2330">MFVFLITQSVTKVTKTIFII</sequence>
<dbReference type="AlphaFoldDB" id="A0A1G4EZ89"/>
<dbReference type="Proteomes" id="UP000195696">
    <property type="component" value="Unassembled WGS sequence"/>
</dbReference>
<gene>
    <name evidence="1" type="ORF">BWGO95_05758</name>
</gene>
<reference evidence="1 2" key="1">
    <citation type="submission" date="2016-08" db="EMBL/GenBank/DDBJ databases">
        <authorList>
            <person name="Seilhamer J.J."/>
        </authorList>
    </citation>
    <scope>NUCLEOTIDE SEQUENCE [LARGE SCALE GENOMIC DNA]</scope>
    <source>
        <strain evidence="1 2">SDA_GO95</strain>
    </source>
</reference>
<organism evidence="1 2">
    <name type="scientific">Bacillus mycoides</name>
    <dbReference type="NCBI Taxonomy" id="1405"/>
    <lineage>
        <taxon>Bacteria</taxon>
        <taxon>Bacillati</taxon>
        <taxon>Bacillota</taxon>
        <taxon>Bacilli</taxon>
        <taxon>Bacillales</taxon>
        <taxon>Bacillaceae</taxon>
        <taxon>Bacillus</taxon>
        <taxon>Bacillus cereus group</taxon>
    </lineage>
</organism>
<protein>
    <submittedName>
        <fullName evidence="1">Uncharacterized protein</fullName>
    </submittedName>
</protein>
<name>A0A1G4EZ89_BACMY</name>